<protein>
    <submittedName>
        <fullName evidence="2">7263_t:CDS:1</fullName>
    </submittedName>
</protein>
<accession>A0ABN7W400</accession>
<gene>
    <name evidence="2" type="ORF">GMARGA_LOCUS25625</name>
</gene>
<proteinExistence type="predicted"/>
<organism evidence="2 3">
    <name type="scientific">Gigaspora margarita</name>
    <dbReference type="NCBI Taxonomy" id="4874"/>
    <lineage>
        <taxon>Eukaryota</taxon>
        <taxon>Fungi</taxon>
        <taxon>Fungi incertae sedis</taxon>
        <taxon>Mucoromycota</taxon>
        <taxon>Glomeromycotina</taxon>
        <taxon>Glomeromycetes</taxon>
        <taxon>Diversisporales</taxon>
        <taxon>Gigasporaceae</taxon>
        <taxon>Gigaspora</taxon>
    </lineage>
</organism>
<name>A0ABN7W400_GIGMA</name>
<feature type="non-terminal residue" evidence="2">
    <location>
        <position position="1"/>
    </location>
</feature>
<keyword evidence="3" id="KW-1185">Reference proteome</keyword>
<feature type="compositionally biased region" description="Polar residues" evidence="1">
    <location>
        <begin position="93"/>
        <end position="107"/>
    </location>
</feature>
<feature type="region of interest" description="Disordered" evidence="1">
    <location>
        <begin position="1"/>
        <end position="23"/>
    </location>
</feature>
<evidence type="ECO:0000313" key="3">
    <source>
        <dbReference type="Proteomes" id="UP000789901"/>
    </source>
</evidence>
<feature type="non-terminal residue" evidence="2">
    <location>
        <position position="107"/>
    </location>
</feature>
<sequence length="107" mass="11904">EVDDNEDKNSVLQEISNDEGKPLEEITSHFGASYNISISSSANHANALKFIFTSAKVEYNNSDDEQDMPSFYHEESSNYDSDNLESDDSNSSMHYHQTSVAATSTNL</sequence>
<reference evidence="2 3" key="1">
    <citation type="submission" date="2021-06" db="EMBL/GenBank/DDBJ databases">
        <authorList>
            <person name="Kallberg Y."/>
            <person name="Tangrot J."/>
            <person name="Rosling A."/>
        </authorList>
    </citation>
    <scope>NUCLEOTIDE SEQUENCE [LARGE SCALE GENOMIC DNA]</scope>
    <source>
        <strain evidence="2 3">120-4 pot B 10/14</strain>
    </source>
</reference>
<feature type="region of interest" description="Disordered" evidence="1">
    <location>
        <begin position="61"/>
        <end position="107"/>
    </location>
</feature>
<comment type="caution">
    <text evidence="2">The sequence shown here is derived from an EMBL/GenBank/DDBJ whole genome shotgun (WGS) entry which is preliminary data.</text>
</comment>
<evidence type="ECO:0000256" key="1">
    <source>
        <dbReference type="SAM" id="MobiDB-lite"/>
    </source>
</evidence>
<dbReference type="Proteomes" id="UP000789901">
    <property type="component" value="Unassembled WGS sequence"/>
</dbReference>
<evidence type="ECO:0000313" key="2">
    <source>
        <dbReference type="EMBL" id="CAG8812729.1"/>
    </source>
</evidence>
<dbReference type="EMBL" id="CAJVQB010028617">
    <property type="protein sequence ID" value="CAG8812729.1"/>
    <property type="molecule type" value="Genomic_DNA"/>
</dbReference>